<dbReference type="CDD" id="cd07304">
    <property type="entry name" value="Chorismate_synthase"/>
    <property type="match status" value="1"/>
</dbReference>
<evidence type="ECO:0000256" key="9">
    <source>
        <dbReference type="ARBA" id="ARBA00023141"/>
    </source>
</evidence>
<feature type="binding site" evidence="11">
    <location>
        <position position="42"/>
    </location>
    <ligand>
        <name>NADP(+)</name>
        <dbReference type="ChEBI" id="CHEBI:58349"/>
    </ligand>
</feature>
<dbReference type="PANTHER" id="PTHR21085">
    <property type="entry name" value="CHORISMATE SYNTHASE"/>
    <property type="match status" value="1"/>
</dbReference>
<evidence type="ECO:0000313" key="15">
    <source>
        <dbReference type="Proteomes" id="UP000440224"/>
    </source>
</evidence>
<dbReference type="GO" id="GO:0010181">
    <property type="term" value="F:FMN binding"/>
    <property type="evidence" value="ECO:0007669"/>
    <property type="project" value="TreeGrafter"/>
</dbReference>
<dbReference type="NCBIfam" id="TIGR00033">
    <property type="entry name" value="aroC"/>
    <property type="match status" value="1"/>
</dbReference>
<evidence type="ECO:0000256" key="2">
    <source>
        <dbReference type="ARBA" id="ARBA00008014"/>
    </source>
</evidence>
<dbReference type="GO" id="GO:0009423">
    <property type="term" value="P:chorismate biosynthetic process"/>
    <property type="evidence" value="ECO:0007669"/>
    <property type="project" value="UniProtKB-UniRule"/>
</dbReference>
<keyword evidence="15" id="KW-1185">Reference proteome</keyword>
<name>A0A6N7PUU4_9BACT</name>
<feature type="binding site" evidence="11">
    <location>
        <position position="336"/>
    </location>
    <ligand>
        <name>FMN</name>
        <dbReference type="ChEBI" id="CHEBI:58210"/>
    </ligand>
</feature>
<dbReference type="InterPro" id="IPR000453">
    <property type="entry name" value="Chorismate_synth"/>
</dbReference>
<reference evidence="14 15" key="1">
    <citation type="submission" date="2019-10" db="EMBL/GenBank/DDBJ databases">
        <title>A soil myxobacterium in the family Polyangiaceae.</title>
        <authorList>
            <person name="Li Y."/>
            <person name="Wang J."/>
        </authorList>
    </citation>
    <scope>NUCLEOTIDE SEQUENCE [LARGE SCALE GENOMIC DNA]</scope>
    <source>
        <strain evidence="14 15">DSM 14734</strain>
    </source>
</reference>
<evidence type="ECO:0000256" key="11">
    <source>
        <dbReference type="HAMAP-Rule" id="MF_00300"/>
    </source>
</evidence>
<keyword evidence="9 11" id="KW-0057">Aromatic amino acid biosynthesis</keyword>
<dbReference type="EC" id="4.2.3.5" evidence="3 11"/>
<dbReference type="SUPFAM" id="SSF103263">
    <property type="entry name" value="Chorismate synthase, AroC"/>
    <property type="match status" value="1"/>
</dbReference>
<dbReference type="EMBL" id="WJIE01000006">
    <property type="protein sequence ID" value="MRG94576.1"/>
    <property type="molecule type" value="Genomic_DNA"/>
</dbReference>
<dbReference type="FunFam" id="3.60.150.10:FF:000002">
    <property type="entry name" value="Chorismate synthase"/>
    <property type="match status" value="1"/>
</dbReference>
<dbReference type="Pfam" id="PF01264">
    <property type="entry name" value="Chorismate_synt"/>
    <property type="match status" value="1"/>
</dbReference>
<protein>
    <recommendedName>
        <fullName evidence="3 11">Chorismate synthase</fullName>
        <shortName evidence="11">CS</shortName>
        <ecNumber evidence="3 11">4.2.3.5</ecNumber>
    </recommendedName>
    <alternativeName>
        <fullName evidence="11">5-enolpyruvylshikimate-3-phosphate phospholyase</fullName>
    </alternativeName>
</protein>
<evidence type="ECO:0000313" key="14">
    <source>
        <dbReference type="EMBL" id="MRG94576.1"/>
    </source>
</evidence>
<dbReference type="GO" id="GO:0005829">
    <property type="term" value="C:cytosol"/>
    <property type="evidence" value="ECO:0007669"/>
    <property type="project" value="TreeGrafter"/>
</dbReference>
<evidence type="ECO:0000256" key="6">
    <source>
        <dbReference type="ARBA" id="ARBA00022643"/>
    </source>
</evidence>
<accession>A0A6N7PUU4</accession>
<comment type="caution">
    <text evidence="11">Lacks conserved residue(s) required for the propagation of feature annotation.</text>
</comment>
<comment type="caution">
    <text evidence="14">The sequence shown here is derived from an EMBL/GenBank/DDBJ whole genome shotgun (WGS) entry which is preliminary data.</text>
</comment>
<feature type="region of interest" description="Disordered" evidence="13">
    <location>
        <begin position="92"/>
        <end position="115"/>
    </location>
</feature>
<evidence type="ECO:0000256" key="3">
    <source>
        <dbReference type="ARBA" id="ARBA00013036"/>
    </source>
</evidence>
<evidence type="ECO:0000256" key="5">
    <source>
        <dbReference type="ARBA" id="ARBA00022630"/>
    </source>
</evidence>
<evidence type="ECO:0000256" key="8">
    <source>
        <dbReference type="ARBA" id="ARBA00022857"/>
    </source>
</evidence>
<feature type="binding site" evidence="11">
    <location>
        <begin position="310"/>
        <end position="314"/>
    </location>
    <ligand>
        <name>FMN</name>
        <dbReference type="ChEBI" id="CHEBI:58210"/>
    </ligand>
</feature>
<evidence type="ECO:0000256" key="7">
    <source>
        <dbReference type="ARBA" id="ARBA00022827"/>
    </source>
</evidence>
<dbReference type="RefSeq" id="WP_153821414.1">
    <property type="nucleotide sequence ID" value="NZ_WJIE01000006.1"/>
</dbReference>
<keyword evidence="5 11" id="KW-0285">Flavoprotein</keyword>
<dbReference type="PIRSF" id="PIRSF001456">
    <property type="entry name" value="Chorismate_synth"/>
    <property type="match status" value="1"/>
</dbReference>
<comment type="pathway">
    <text evidence="1 11 12">Metabolic intermediate biosynthesis; chorismate biosynthesis; chorismate from D-erythrose 4-phosphate and phosphoenolpyruvate: step 7/7.</text>
</comment>
<keyword evidence="6 11" id="KW-0288">FMN</keyword>
<dbReference type="AlphaFoldDB" id="A0A6N7PUU4"/>
<feature type="binding site" evidence="11">
    <location>
        <position position="48"/>
    </location>
    <ligand>
        <name>NADP(+)</name>
        <dbReference type="ChEBI" id="CHEBI:58349"/>
    </ligand>
</feature>
<proteinExistence type="inferred from homology"/>
<comment type="catalytic activity">
    <reaction evidence="11 12">
        <text>5-O-(1-carboxyvinyl)-3-phosphoshikimate = chorismate + phosphate</text>
        <dbReference type="Rhea" id="RHEA:21020"/>
        <dbReference type="ChEBI" id="CHEBI:29748"/>
        <dbReference type="ChEBI" id="CHEBI:43474"/>
        <dbReference type="ChEBI" id="CHEBI:57701"/>
        <dbReference type="EC" id="4.2.3.5"/>
    </reaction>
</comment>
<sequence length="387" mass="41006">MARLRWMTAGESHGPSLTAIVEGIPAGLPLLSEDINHDLARRQRGYGRGGRMKIETDRAELTGGVRGGETLGGPIALRINNSDHANWQGRMGPDPFPAPPEALTRPRPGHADLAGGLKYDRKDLRDILERASARETASRVAVGAVCRKLLSLLGIDIFAHVVSIGPITATLPDLPLPDLRARARASDLACVDPAAEAAMRTAIHEASHAGDTLGGVFEVIATGLPPGLGSHVQWDRKLDGRLAQALMSIHAIKGVELGLGFTAATLRGSQVHDPITYDPAHHFDRPTNRAGGLEGGITNGMPLLCRAAMKPIATLKKALPSVDVHTKEPFDAAHERSDICAVSAASVVGEAMVAITLADALLEKFGGDSLGELRRNLETYRAQLAAY</sequence>
<dbReference type="HAMAP" id="MF_00300">
    <property type="entry name" value="Chorismate_synth"/>
    <property type="match status" value="1"/>
</dbReference>
<dbReference type="PANTHER" id="PTHR21085:SF0">
    <property type="entry name" value="CHORISMATE SYNTHASE"/>
    <property type="match status" value="1"/>
</dbReference>
<evidence type="ECO:0000256" key="4">
    <source>
        <dbReference type="ARBA" id="ARBA00022605"/>
    </source>
</evidence>
<keyword evidence="10 11" id="KW-0456">Lyase</keyword>
<evidence type="ECO:0000256" key="10">
    <source>
        <dbReference type="ARBA" id="ARBA00023239"/>
    </source>
</evidence>
<dbReference type="PROSITE" id="PS00788">
    <property type="entry name" value="CHORISMATE_SYNTHASE_2"/>
    <property type="match status" value="1"/>
</dbReference>
<keyword evidence="4 11" id="KW-0028">Amino-acid biosynthesis</keyword>
<dbReference type="InterPro" id="IPR020541">
    <property type="entry name" value="Chorismate_synthase_CS"/>
</dbReference>
<dbReference type="NCBIfam" id="NF003793">
    <property type="entry name" value="PRK05382.1"/>
    <property type="match status" value="1"/>
</dbReference>
<gene>
    <name evidence="11 14" type="primary">aroC</name>
    <name evidence="14" type="ORF">GF068_22035</name>
</gene>
<comment type="function">
    <text evidence="11">Catalyzes the anti-1,4-elimination of the C-3 phosphate and the C-6 proR hydrogen from 5-enolpyruvylshikimate-3-phosphate (EPSP) to yield chorismate, which is the branch point compound that serves as the starting substrate for the three terminal pathways of aromatic amino acid biosynthesis. This reaction introduces a second double bond into the aromatic ring system.</text>
</comment>
<comment type="similarity">
    <text evidence="2 11 12">Belongs to the chorismate synthase family.</text>
</comment>
<evidence type="ECO:0000256" key="12">
    <source>
        <dbReference type="RuleBase" id="RU000605"/>
    </source>
</evidence>
<dbReference type="GO" id="GO:0008652">
    <property type="term" value="P:amino acid biosynthetic process"/>
    <property type="evidence" value="ECO:0007669"/>
    <property type="project" value="UniProtKB-KW"/>
</dbReference>
<comment type="cofactor">
    <cofactor evidence="11 12">
        <name>FMNH2</name>
        <dbReference type="ChEBI" id="CHEBI:57618"/>
    </cofactor>
    <text evidence="11 12">Reduced FMN (FMNH(2)).</text>
</comment>
<feature type="binding site" evidence="11">
    <location>
        <begin position="130"/>
        <end position="132"/>
    </location>
    <ligand>
        <name>FMN</name>
        <dbReference type="ChEBI" id="CHEBI:58210"/>
    </ligand>
</feature>
<evidence type="ECO:0000256" key="1">
    <source>
        <dbReference type="ARBA" id="ARBA00005044"/>
    </source>
</evidence>
<dbReference type="Proteomes" id="UP000440224">
    <property type="component" value="Unassembled WGS sequence"/>
</dbReference>
<keyword evidence="8 11" id="KW-0521">NADP</keyword>
<comment type="subunit">
    <text evidence="11">Homotetramer.</text>
</comment>
<dbReference type="PROSITE" id="PS00787">
    <property type="entry name" value="CHORISMATE_SYNTHASE_1"/>
    <property type="match status" value="1"/>
</dbReference>
<organism evidence="14 15">
    <name type="scientific">Polyangium spumosum</name>
    <dbReference type="NCBI Taxonomy" id="889282"/>
    <lineage>
        <taxon>Bacteria</taxon>
        <taxon>Pseudomonadati</taxon>
        <taxon>Myxococcota</taxon>
        <taxon>Polyangia</taxon>
        <taxon>Polyangiales</taxon>
        <taxon>Polyangiaceae</taxon>
        <taxon>Polyangium</taxon>
    </lineage>
</organism>
<dbReference type="InterPro" id="IPR035904">
    <property type="entry name" value="Chorismate_synth_AroC_sf"/>
</dbReference>
<dbReference type="OrthoDB" id="9771806at2"/>
<feature type="binding site" evidence="11">
    <location>
        <position position="295"/>
    </location>
    <ligand>
        <name>FMN</name>
        <dbReference type="ChEBI" id="CHEBI:58210"/>
    </ligand>
</feature>
<keyword evidence="7 11" id="KW-0274">FAD</keyword>
<dbReference type="Gene3D" id="3.60.150.10">
    <property type="entry name" value="Chorismate synthase AroC"/>
    <property type="match status" value="1"/>
</dbReference>
<dbReference type="GO" id="GO:0004107">
    <property type="term" value="F:chorismate synthase activity"/>
    <property type="evidence" value="ECO:0007669"/>
    <property type="project" value="UniProtKB-UniRule"/>
</dbReference>
<dbReference type="GO" id="GO:0009073">
    <property type="term" value="P:aromatic amino acid family biosynthetic process"/>
    <property type="evidence" value="ECO:0007669"/>
    <property type="project" value="UniProtKB-KW"/>
</dbReference>
<dbReference type="UniPathway" id="UPA00053">
    <property type="reaction ID" value="UER00090"/>
</dbReference>
<evidence type="ECO:0000256" key="13">
    <source>
        <dbReference type="SAM" id="MobiDB-lite"/>
    </source>
</evidence>